<reference evidence="8 9" key="1">
    <citation type="submission" date="2006-10" db="EMBL/GenBank/DDBJ databases">
        <title>The Genome Sequence of Batrachochytrium dendrobatidis JEL423.</title>
        <authorList>
            <consortium name="The Broad Institute Genome Sequencing Platform"/>
            <person name="Birren B."/>
            <person name="Lander E."/>
            <person name="Galagan J."/>
            <person name="Cuomo C."/>
            <person name="Devon K."/>
            <person name="Jaffe D."/>
            <person name="Butler J."/>
            <person name="Alvarez P."/>
            <person name="Gnerre S."/>
            <person name="Grabherr M."/>
            <person name="Kleber M."/>
            <person name="Mauceli E."/>
            <person name="Brockman W."/>
            <person name="Young S."/>
            <person name="LaButti K."/>
            <person name="Sykes S."/>
            <person name="DeCaprio D."/>
            <person name="Crawford M."/>
            <person name="Koehrsen M."/>
            <person name="Engels R."/>
            <person name="Montgomery P."/>
            <person name="Pearson M."/>
            <person name="Howarth C."/>
            <person name="Larson L."/>
            <person name="White J."/>
            <person name="O'Leary S."/>
            <person name="Kodira C."/>
            <person name="Zeng Q."/>
            <person name="Yandava C."/>
            <person name="Alvarado L."/>
            <person name="Longcore J."/>
            <person name="James T."/>
        </authorList>
    </citation>
    <scope>NUCLEOTIDE SEQUENCE [LARGE SCALE GENOMIC DNA]</scope>
    <source>
        <strain evidence="8 9">JEL423</strain>
    </source>
</reference>
<dbReference type="InterPro" id="IPR001060">
    <property type="entry name" value="FCH_dom"/>
</dbReference>
<dbReference type="OrthoDB" id="775356at2759"/>
<dbReference type="InterPro" id="IPR031160">
    <property type="entry name" value="F_BAR_dom"/>
</dbReference>
<feature type="domain" description="C2" evidence="5">
    <location>
        <begin position="423"/>
        <end position="537"/>
    </location>
</feature>
<evidence type="ECO:0000259" key="5">
    <source>
        <dbReference type="PROSITE" id="PS50004"/>
    </source>
</evidence>
<dbReference type="VEuPathDB" id="FungiDB:BDEG_21114"/>
<dbReference type="SUPFAM" id="SSF103657">
    <property type="entry name" value="BAR/IMD domain-like"/>
    <property type="match status" value="1"/>
</dbReference>
<evidence type="ECO:0000256" key="2">
    <source>
        <dbReference type="PROSITE-ProRule" id="PRU01077"/>
    </source>
</evidence>
<protein>
    <recommendedName>
        <fullName evidence="10">Ras-GAP domain-containing protein</fullName>
    </recommendedName>
</protein>
<feature type="domain" description="F-BAR" evidence="7">
    <location>
        <begin position="1"/>
        <end position="278"/>
    </location>
</feature>
<dbReference type="SUPFAM" id="SSF48350">
    <property type="entry name" value="GTPase activation domain, GAP"/>
    <property type="match status" value="1"/>
</dbReference>
<feature type="compositionally biased region" description="Polar residues" evidence="3">
    <location>
        <begin position="1197"/>
        <end position="1237"/>
    </location>
</feature>
<dbReference type="SMART" id="SM00323">
    <property type="entry name" value="RasGAP"/>
    <property type="match status" value="1"/>
</dbReference>
<evidence type="ECO:0008006" key="10">
    <source>
        <dbReference type="Google" id="ProtNLM"/>
    </source>
</evidence>
<name>A0A177WCE1_BATDL</name>
<dbReference type="SMART" id="SM00055">
    <property type="entry name" value="FCH"/>
    <property type="match status" value="1"/>
</dbReference>
<dbReference type="PROSITE" id="PS50018">
    <property type="entry name" value="RAS_GTPASE_ACTIV_2"/>
    <property type="match status" value="1"/>
</dbReference>
<dbReference type="InterPro" id="IPR008936">
    <property type="entry name" value="Rho_GTPase_activation_prot"/>
</dbReference>
<keyword evidence="2" id="KW-0175">Coiled coil</keyword>
<dbReference type="Pfam" id="PF00616">
    <property type="entry name" value="RasGAP"/>
    <property type="match status" value="2"/>
</dbReference>
<dbReference type="PROSITE" id="PS00509">
    <property type="entry name" value="RAS_GTPASE_ACTIV_1"/>
    <property type="match status" value="1"/>
</dbReference>
<evidence type="ECO:0000259" key="7">
    <source>
        <dbReference type="PROSITE" id="PS51741"/>
    </source>
</evidence>
<dbReference type="InterPro" id="IPR000008">
    <property type="entry name" value="C2_dom"/>
</dbReference>
<dbReference type="Pfam" id="PF00611">
    <property type="entry name" value="FCH"/>
    <property type="match status" value="1"/>
</dbReference>
<evidence type="ECO:0000259" key="6">
    <source>
        <dbReference type="PROSITE" id="PS50018"/>
    </source>
</evidence>
<dbReference type="InterPro" id="IPR027267">
    <property type="entry name" value="AH/BAR_dom_sf"/>
</dbReference>
<evidence type="ECO:0000256" key="3">
    <source>
        <dbReference type="SAM" id="MobiDB-lite"/>
    </source>
</evidence>
<feature type="region of interest" description="Disordered" evidence="3">
    <location>
        <begin position="1178"/>
        <end position="1237"/>
    </location>
</feature>
<evidence type="ECO:0000256" key="1">
    <source>
        <dbReference type="ARBA" id="ARBA00022468"/>
    </source>
</evidence>
<dbReference type="SMART" id="SM00233">
    <property type="entry name" value="PH"/>
    <property type="match status" value="1"/>
</dbReference>
<keyword evidence="1" id="KW-0343">GTPase activation</keyword>
<dbReference type="PROSITE" id="PS51741">
    <property type="entry name" value="F_BAR"/>
    <property type="match status" value="1"/>
</dbReference>
<proteinExistence type="predicted"/>
<dbReference type="PROSITE" id="PS50003">
    <property type="entry name" value="PH_DOMAIN"/>
    <property type="match status" value="1"/>
</dbReference>
<dbReference type="EMBL" id="DS022300">
    <property type="protein sequence ID" value="OAJ37041.1"/>
    <property type="molecule type" value="Genomic_DNA"/>
</dbReference>
<dbReference type="InterPro" id="IPR001849">
    <property type="entry name" value="PH_domain"/>
</dbReference>
<dbReference type="GO" id="GO:0005096">
    <property type="term" value="F:GTPase activator activity"/>
    <property type="evidence" value="ECO:0007669"/>
    <property type="project" value="UniProtKB-KW"/>
</dbReference>
<dbReference type="Gene3D" id="1.20.1270.60">
    <property type="entry name" value="Arfaptin homology (AH) domain/BAR domain"/>
    <property type="match status" value="1"/>
</dbReference>
<dbReference type="Proteomes" id="UP000077115">
    <property type="component" value="Unassembled WGS sequence"/>
</dbReference>
<evidence type="ECO:0000313" key="9">
    <source>
        <dbReference type="Proteomes" id="UP000077115"/>
    </source>
</evidence>
<dbReference type="InterPro" id="IPR011993">
    <property type="entry name" value="PH-like_dom_sf"/>
</dbReference>
<evidence type="ECO:0000259" key="4">
    <source>
        <dbReference type="PROSITE" id="PS50003"/>
    </source>
</evidence>
<dbReference type="PANTHER" id="PTHR10194">
    <property type="entry name" value="RAS GTPASE-ACTIVATING PROTEINS"/>
    <property type="match status" value="1"/>
</dbReference>
<dbReference type="PANTHER" id="PTHR10194:SF60">
    <property type="entry name" value="RAS GTPASE-ACTIVATING PROTEIN RASKOL"/>
    <property type="match status" value="1"/>
</dbReference>
<dbReference type="SUPFAM" id="SSF50729">
    <property type="entry name" value="PH domain-like"/>
    <property type="match status" value="1"/>
</dbReference>
<feature type="domain" description="PH" evidence="4">
    <location>
        <begin position="305"/>
        <end position="407"/>
    </location>
</feature>
<accession>A0A177WCE1</accession>
<feature type="region of interest" description="Disordered" evidence="3">
    <location>
        <begin position="1272"/>
        <end position="1309"/>
    </location>
</feature>
<dbReference type="Gene3D" id="1.10.506.10">
    <property type="entry name" value="GTPase Activation - p120gap, domain 1"/>
    <property type="match status" value="2"/>
</dbReference>
<dbReference type="InterPro" id="IPR023152">
    <property type="entry name" value="RasGAP_CS"/>
</dbReference>
<dbReference type="PROSITE" id="PS50004">
    <property type="entry name" value="C2"/>
    <property type="match status" value="1"/>
</dbReference>
<dbReference type="InterPro" id="IPR001936">
    <property type="entry name" value="RasGAP_dom"/>
</dbReference>
<dbReference type="Gene3D" id="2.30.29.30">
    <property type="entry name" value="Pleckstrin-homology domain (PH domain)/Phosphotyrosine-binding domain (PTB)"/>
    <property type="match status" value="1"/>
</dbReference>
<sequence>MTVDTVFEYLDESVRLSKEIANFLKRRQTIEIEYAKSLGKISQMVQKQSIMSPTSVEMPDLISPGNDLMSMTSTKSSITNSSLWAAFVEAADQTAQLAKAHDDMSKKLQFLIIEPFQNQIKELEASKKAYFATGQEHNRNVRDAFHAMRKSKKDMDSLQVAAIDASQNFQRAQYNPGTKEKEISKYAIKATTAQDKADHAKDKFTACEMIANAAEEDYYGRLLPELYQNLRRHEEDRCYASKSVLERANLLEIKMAESHMNALKDLAQKISNINVEDDIESFVSCHMTRNDDREMIKGFHYLLSGELKRGIMHIRKNDTLGNWKVRVAIFRQEQHLLNLYDMSDMIRPKEVIFIENCAIHCIDSSAFGKPSFQIIQSEGDKSISYTCVTESELARDDWAEVLRQYARCCNKCARLNGFSVNTKRNENLVNKNSSKYKRSLTLRIIEAKDLKTPPGMKTITPYCAIFLDDVNFARTVAKTAETSIWTESFMFHDIAAHFGTLRIILLHPNRLSKDTTIGYVTINLQSLFSGVKMDQWHQIKNITEDGAIGSLRISCTLMNEQILQSSVYGQFLELITEPNLTAVKTLGRIITQEREEFARSFLNLMRALNREREGICILVHDEISSTEDPNIIFRGNTLATKVVDQYMKAVGAEYLQSILSPLIAAVYENGESCEADPTRLDSFESAKKNVKRLLQFVFLFWDSIQKSSNAFPSKIVEIFAYIKEVVSKRFVDQQSRGEQVKYPAISGFLFLRFFCPAIISPHQFGLTNDIPTGNVLRTLTMIAKILQNLANLTELKDSYMTEVNGFIRGQKDAMRDLLERVSTIPIDLDAPLDIQESDTDVDRYCESMYQFFERYNVSIAAANKVPEYHVLAAAIESIKSAHESHSDGMAEFVESCKRNDDEDRGYGGGNTRAEIGRLNIQSLSREIPPPICISKTENYMPLLGDLQSTLSNSSVTTLGTAPTIPPRSEQRMTATRVVIGNGSVSGSALSSPVTASTDRTLFPTKLASDAYASPNELLSQSPVMASPHRYDLSSAQTIRKDNKQAGVNKNNVPIHISTPRISSAAAGTVSLVSSSLDHTLRSNAAGISETVPVAASPVRRPGPLRATPTIPIPPSLGTFASPTSSRGTSFSVPIRLDSVEPQLPRARAEAPRLDSETTFSPFSVNFDTNIGGMFGSIPEDASNMSHGSMDTIDPRHNSPSRTNLSAASTIHSTSPLTSASSFLGSNSESIPSIPQRTHSSGALLDDIINEPNIFKTSAARSPESLVRKLTLSSRHDVSKSNPSENSLCEPPASSMNPKLPHLKDTVSMD</sequence>
<evidence type="ECO:0000313" key="8">
    <source>
        <dbReference type="EMBL" id="OAJ37041.1"/>
    </source>
</evidence>
<dbReference type="SUPFAM" id="SSF49562">
    <property type="entry name" value="C2 domain (Calcium/lipid-binding domain, CaLB)"/>
    <property type="match status" value="1"/>
</dbReference>
<feature type="region of interest" description="Disordered" evidence="3">
    <location>
        <begin position="1096"/>
        <end position="1127"/>
    </location>
</feature>
<organism evidence="8 9">
    <name type="scientific">Batrachochytrium dendrobatidis (strain JEL423)</name>
    <dbReference type="NCBI Taxonomy" id="403673"/>
    <lineage>
        <taxon>Eukaryota</taxon>
        <taxon>Fungi</taxon>
        <taxon>Fungi incertae sedis</taxon>
        <taxon>Chytridiomycota</taxon>
        <taxon>Chytridiomycota incertae sedis</taxon>
        <taxon>Chytridiomycetes</taxon>
        <taxon>Rhizophydiales</taxon>
        <taxon>Rhizophydiales incertae sedis</taxon>
        <taxon>Batrachochytrium</taxon>
    </lineage>
</organism>
<gene>
    <name evidence="8" type="ORF">BDEG_21114</name>
</gene>
<dbReference type="Pfam" id="PF00168">
    <property type="entry name" value="C2"/>
    <property type="match status" value="1"/>
</dbReference>
<dbReference type="Gene3D" id="2.60.40.150">
    <property type="entry name" value="C2 domain"/>
    <property type="match status" value="1"/>
</dbReference>
<dbReference type="InterPro" id="IPR039360">
    <property type="entry name" value="Ras_GTPase"/>
</dbReference>
<dbReference type="InterPro" id="IPR035892">
    <property type="entry name" value="C2_domain_sf"/>
</dbReference>
<feature type="domain" description="Ras-GAP" evidence="6">
    <location>
        <begin position="593"/>
        <end position="791"/>
    </location>
</feature>
<dbReference type="SMART" id="SM00239">
    <property type="entry name" value="C2"/>
    <property type="match status" value="1"/>
</dbReference>
<dbReference type="STRING" id="403673.A0A177WCE1"/>
<feature type="compositionally biased region" description="Polar residues" evidence="3">
    <location>
        <begin position="1118"/>
        <end position="1127"/>
    </location>
</feature>
<reference evidence="8 9" key="2">
    <citation type="submission" date="2016-05" db="EMBL/GenBank/DDBJ databases">
        <title>Lineage-specific infection strategies underlie the spectrum of fungal disease in amphibians.</title>
        <authorList>
            <person name="Cuomo C.A."/>
            <person name="Farrer R.A."/>
            <person name="James T."/>
            <person name="Longcore J."/>
            <person name="Birren B."/>
        </authorList>
    </citation>
    <scope>NUCLEOTIDE SEQUENCE [LARGE SCALE GENOMIC DNA]</scope>
    <source>
        <strain evidence="8 9">JEL423</strain>
    </source>
</reference>